<protein>
    <submittedName>
        <fullName evidence="1">Uncharacterized protein</fullName>
    </submittedName>
</protein>
<proteinExistence type="predicted"/>
<gene>
    <name evidence="1" type="ORF">KSP40_PGU018917</name>
</gene>
<name>A0ABR2MBG3_9ASPA</name>
<evidence type="ECO:0000313" key="2">
    <source>
        <dbReference type="Proteomes" id="UP001412067"/>
    </source>
</evidence>
<keyword evidence="2" id="KW-1185">Reference proteome</keyword>
<dbReference type="Proteomes" id="UP001412067">
    <property type="component" value="Unassembled WGS sequence"/>
</dbReference>
<organism evidence="1 2">
    <name type="scientific">Platanthera guangdongensis</name>
    <dbReference type="NCBI Taxonomy" id="2320717"/>
    <lineage>
        <taxon>Eukaryota</taxon>
        <taxon>Viridiplantae</taxon>
        <taxon>Streptophyta</taxon>
        <taxon>Embryophyta</taxon>
        <taxon>Tracheophyta</taxon>
        <taxon>Spermatophyta</taxon>
        <taxon>Magnoliopsida</taxon>
        <taxon>Liliopsida</taxon>
        <taxon>Asparagales</taxon>
        <taxon>Orchidaceae</taxon>
        <taxon>Orchidoideae</taxon>
        <taxon>Orchideae</taxon>
        <taxon>Orchidinae</taxon>
        <taxon>Platanthera</taxon>
    </lineage>
</organism>
<comment type="caution">
    <text evidence="1">The sequence shown here is derived from an EMBL/GenBank/DDBJ whole genome shotgun (WGS) entry which is preliminary data.</text>
</comment>
<reference evidence="1 2" key="1">
    <citation type="journal article" date="2022" name="Nat. Plants">
        <title>Genomes of leafy and leafless Platanthera orchids illuminate the evolution of mycoheterotrophy.</title>
        <authorList>
            <person name="Li M.H."/>
            <person name="Liu K.W."/>
            <person name="Li Z."/>
            <person name="Lu H.C."/>
            <person name="Ye Q.L."/>
            <person name="Zhang D."/>
            <person name="Wang J.Y."/>
            <person name="Li Y.F."/>
            <person name="Zhong Z.M."/>
            <person name="Liu X."/>
            <person name="Yu X."/>
            <person name="Liu D.K."/>
            <person name="Tu X.D."/>
            <person name="Liu B."/>
            <person name="Hao Y."/>
            <person name="Liao X.Y."/>
            <person name="Jiang Y.T."/>
            <person name="Sun W.H."/>
            <person name="Chen J."/>
            <person name="Chen Y.Q."/>
            <person name="Ai Y."/>
            <person name="Zhai J.W."/>
            <person name="Wu S.S."/>
            <person name="Zhou Z."/>
            <person name="Hsiao Y.Y."/>
            <person name="Wu W.L."/>
            <person name="Chen Y.Y."/>
            <person name="Lin Y.F."/>
            <person name="Hsu J.L."/>
            <person name="Li C.Y."/>
            <person name="Wang Z.W."/>
            <person name="Zhao X."/>
            <person name="Zhong W.Y."/>
            <person name="Ma X.K."/>
            <person name="Ma L."/>
            <person name="Huang J."/>
            <person name="Chen G.Z."/>
            <person name="Huang M.Z."/>
            <person name="Huang L."/>
            <person name="Peng D.H."/>
            <person name="Luo Y.B."/>
            <person name="Zou S.Q."/>
            <person name="Chen S.P."/>
            <person name="Lan S."/>
            <person name="Tsai W.C."/>
            <person name="Van de Peer Y."/>
            <person name="Liu Z.J."/>
        </authorList>
    </citation>
    <scope>NUCLEOTIDE SEQUENCE [LARGE SCALE GENOMIC DNA]</scope>
    <source>
        <strain evidence="1">Lor288</strain>
    </source>
</reference>
<evidence type="ECO:0000313" key="1">
    <source>
        <dbReference type="EMBL" id="KAK8961542.1"/>
    </source>
</evidence>
<accession>A0ABR2MBG3</accession>
<sequence>MFSVCPCSAALNTSRIKNLADLIVASSVCTDLSYVDTLLLVETKVLPPDLAEGHHSLWASVGLPTPLANFDQLDSEEP</sequence>
<dbReference type="EMBL" id="JBBWWR010000009">
    <property type="protein sequence ID" value="KAK8961542.1"/>
    <property type="molecule type" value="Genomic_DNA"/>
</dbReference>